<accession>A0A0R4IXP5</accession>
<dbReference type="OrthoDB" id="8954940at2759"/>
<dbReference type="InterPro" id="IPR042945">
    <property type="entry name" value="LBH_dom_prot"/>
</dbReference>
<dbReference type="InterPro" id="IPR038990">
    <property type="entry name" value="LBH_dom"/>
</dbReference>
<gene>
    <name evidence="3 5 6" type="primary">si:ch1073-303d10.1</name>
</gene>
<proteinExistence type="predicted"/>
<evidence type="ECO:0000313" key="3">
    <source>
        <dbReference type="Ensembl" id="ENSDARP00000141723"/>
    </source>
</evidence>
<evidence type="ECO:0000256" key="1">
    <source>
        <dbReference type="SAM" id="MobiDB-lite"/>
    </source>
</evidence>
<reference evidence="5" key="1">
    <citation type="journal article" date="2011" name="Brief. Bioinform.">
        <title>Phylogenetic-based propagation of functional annotations within the Gene Ontology consortium.</title>
        <authorList>
            <person name="Gaudet P."/>
            <person name="Livstone M.S."/>
            <person name="Lewis S.E."/>
            <person name="Thomas P.D."/>
        </authorList>
    </citation>
    <scope>NUCLEOTIDE SEQUENCE</scope>
    <source>
        <strain evidence="5">Tuebingen</strain>
    </source>
</reference>
<dbReference type="PANTHER" id="PTHR14987">
    <property type="entry name" value="PROTEIN LBH-RELATED"/>
    <property type="match status" value="1"/>
</dbReference>
<dbReference type="GO" id="GO:0005634">
    <property type="term" value="C:nucleus"/>
    <property type="evidence" value="ECO:0000318"/>
    <property type="project" value="GO_Central"/>
</dbReference>
<dbReference type="AlphaFoldDB" id="A0A0R4IXP5"/>
<organism evidence="3">
    <name type="scientific">Danio rerio</name>
    <name type="common">Zebrafish</name>
    <name type="synonym">Brachydanio rerio</name>
    <dbReference type="NCBI Taxonomy" id="7955"/>
    <lineage>
        <taxon>Eukaryota</taxon>
        <taxon>Metazoa</taxon>
        <taxon>Chordata</taxon>
        <taxon>Craniata</taxon>
        <taxon>Vertebrata</taxon>
        <taxon>Euteleostomi</taxon>
        <taxon>Actinopterygii</taxon>
        <taxon>Neopterygii</taxon>
        <taxon>Teleostei</taxon>
        <taxon>Ostariophysi</taxon>
        <taxon>Cypriniformes</taxon>
        <taxon>Danionidae</taxon>
        <taxon>Danioninae</taxon>
        <taxon>Danio</taxon>
    </lineage>
</organism>
<reference evidence="5" key="4">
    <citation type="submission" date="2025-04" db="UniProtKB">
        <authorList>
            <consortium name="RefSeq"/>
        </authorList>
    </citation>
    <scope>IDENTIFICATION</scope>
    <source>
        <strain evidence="5">Tuebingen</strain>
    </source>
</reference>
<dbReference type="OMA" id="CIPASHS"/>
<reference evidence="3" key="3">
    <citation type="submission" date="2015-11" db="UniProtKB">
        <authorList>
            <consortium name="Ensembl"/>
        </authorList>
    </citation>
    <scope>IDENTIFICATION</scope>
    <source>
        <strain evidence="3">Tuebingen</strain>
    </source>
</reference>
<feature type="compositionally biased region" description="Acidic residues" evidence="1">
    <location>
        <begin position="29"/>
        <end position="41"/>
    </location>
</feature>
<evidence type="ECO:0000313" key="4">
    <source>
        <dbReference type="Proteomes" id="UP000000437"/>
    </source>
</evidence>
<dbReference type="PANTHER" id="PTHR14987:SF2">
    <property type="entry name" value="PROTEIN LBH"/>
    <property type="match status" value="1"/>
</dbReference>
<dbReference type="Proteomes" id="UP000000437">
    <property type="component" value="Chromosome 10"/>
</dbReference>
<dbReference type="Pfam" id="PF15317">
    <property type="entry name" value="Lbh"/>
    <property type="match status" value="1"/>
</dbReference>
<dbReference type="Bgee" id="ENSDARG00000103006">
    <property type="expression patterns" value="Expressed in retina and 7 other cell types or tissues"/>
</dbReference>
<evidence type="ECO:0000313" key="6">
    <source>
        <dbReference type="ZFIN" id="ZDB-GENE-141216-327"/>
    </source>
</evidence>
<dbReference type="RefSeq" id="NP_001373650.1">
    <property type="nucleotide sequence ID" value="NM_001386721.1"/>
</dbReference>
<feature type="compositionally biased region" description="Polar residues" evidence="1">
    <location>
        <begin position="1"/>
        <end position="11"/>
    </location>
</feature>
<feature type="compositionally biased region" description="Acidic residues" evidence="1">
    <location>
        <begin position="82"/>
        <end position="92"/>
    </location>
</feature>
<name>A0A0R4IXP5_DANRE</name>
<dbReference type="KEGG" id="dre:558565"/>
<dbReference type="GeneID" id="558565"/>
<dbReference type="SMR" id="A0A0R4IXP5"/>
<keyword evidence="4" id="KW-1185">Reference proteome</keyword>
<protein>
    <submittedName>
        <fullName evidence="5">Protein LBH-like</fullName>
    </submittedName>
    <submittedName>
        <fullName evidence="3">Si:ch1073-303d10.1</fullName>
    </submittedName>
</protein>
<feature type="region of interest" description="Disordered" evidence="1">
    <location>
        <begin position="1"/>
        <end position="92"/>
    </location>
</feature>
<dbReference type="GeneTree" id="ENSGT01060000253732"/>
<dbReference type="ZFIN" id="ZDB-GENE-141216-327">
    <property type="gene designation" value="si:ch1073-303d10.1"/>
</dbReference>
<dbReference type="Ensembl" id="ENSDART00000171854.2">
    <property type="protein sequence ID" value="ENSDARP00000141723.1"/>
    <property type="gene ID" value="ENSDARG00000103006.2"/>
</dbReference>
<dbReference type="GO" id="GO:0045893">
    <property type="term" value="P:positive regulation of DNA-templated transcription"/>
    <property type="evidence" value="ECO:0000318"/>
    <property type="project" value="GO_Central"/>
</dbReference>
<feature type="domain" description="LBH" evidence="2">
    <location>
        <begin position="9"/>
        <end position="98"/>
    </location>
</feature>
<dbReference type="EMBL" id="CU929346">
    <property type="status" value="NOT_ANNOTATED_CDS"/>
    <property type="molecule type" value="Genomic_DNA"/>
</dbReference>
<reference evidence="3 4" key="2">
    <citation type="journal article" date="2013" name="Nature">
        <title>The zebrafish reference genome sequence and its relationship to the human genome.</title>
        <authorList>
            <consortium name="Genome Reference Consortium Zebrafish"/>
            <person name="Howe K."/>
            <person name="Clark M.D."/>
            <person name="Torroja C.F."/>
            <person name="Torrance J."/>
            <person name="Berthelot C."/>
            <person name="Muffato M."/>
            <person name="Collins J.E."/>
            <person name="Humphray S."/>
            <person name="McLaren K."/>
            <person name="Matthews L."/>
            <person name="McLaren S."/>
            <person name="Sealy I."/>
            <person name="Caccamo M."/>
            <person name="Churcher C."/>
            <person name="Scott C."/>
            <person name="Barrett J.C."/>
            <person name="Koch R."/>
            <person name="Rauch G.J."/>
            <person name="White S."/>
            <person name="Chow W."/>
            <person name="Kilian B."/>
            <person name="Quintais L.T."/>
            <person name="Guerra-Assuncao J.A."/>
            <person name="Zhou Y."/>
            <person name="Gu Y."/>
            <person name="Yen J."/>
            <person name="Vogel J.H."/>
            <person name="Eyre T."/>
            <person name="Redmond S."/>
            <person name="Banerjee R."/>
            <person name="Chi J."/>
            <person name="Fu B."/>
            <person name="Langley E."/>
            <person name="Maguire S.F."/>
            <person name="Laird G.K."/>
            <person name="Lloyd D."/>
            <person name="Kenyon E."/>
            <person name="Donaldson S."/>
            <person name="Sehra H."/>
            <person name="Almeida-King J."/>
            <person name="Loveland J."/>
            <person name="Trevanion S."/>
            <person name="Jones M."/>
            <person name="Quail M."/>
            <person name="Willey D."/>
            <person name="Hunt A."/>
            <person name="Burton J."/>
            <person name="Sims S."/>
            <person name="McLay K."/>
            <person name="Plumb B."/>
            <person name="Davis J."/>
            <person name="Clee C."/>
            <person name="Oliver K."/>
            <person name="Clark R."/>
            <person name="Riddle C."/>
            <person name="Elliot D."/>
            <person name="Eliott D."/>
            <person name="Threadgold G."/>
            <person name="Harden G."/>
            <person name="Ware D."/>
            <person name="Begum S."/>
            <person name="Mortimore B."/>
            <person name="Mortimer B."/>
            <person name="Kerry G."/>
            <person name="Heath P."/>
            <person name="Phillimore B."/>
            <person name="Tracey A."/>
            <person name="Corby N."/>
            <person name="Dunn M."/>
            <person name="Johnson C."/>
            <person name="Wood J."/>
            <person name="Clark S."/>
            <person name="Pelan S."/>
            <person name="Griffiths G."/>
            <person name="Smith M."/>
            <person name="Glithero R."/>
            <person name="Howden P."/>
            <person name="Barker N."/>
            <person name="Lloyd C."/>
            <person name="Stevens C."/>
            <person name="Harley J."/>
            <person name="Holt K."/>
            <person name="Panagiotidis G."/>
            <person name="Lovell J."/>
            <person name="Beasley H."/>
            <person name="Henderson C."/>
            <person name="Gordon D."/>
            <person name="Auger K."/>
            <person name="Wright D."/>
            <person name="Collins J."/>
            <person name="Raisen C."/>
            <person name="Dyer L."/>
            <person name="Leung K."/>
            <person name="Robertson L."/>
            <person name="Ambridge K."/>
            <person name="Leongamornlert D."/>
            <person name="McGuire S."/>
            <person name="Gilderthorp R."/>
            <person name="Griffiths C."/>
            <person name="Manthravadi D."/>
            <person name="Nichol S."/>
            <person name="Barker G."/>
            <person name="Whitehead S."/>
            <person name="Kay M."/>
            <person name="Brown J."/>
            <person name="Murnane C."/>
            <person name="Gray E."/>
            <person name="Humphries M."/>
            <person name="Sycamore N."/>
            <person name="Barker D."/>
            <person name="Saunders D."/>
            <person name="Wallis J."/>
            <person name="Babbage A."/>
            <person name="Hammond S."/>
            <person name="Mashreghi-Mohammadi M."/>
            <person name="Barr L."/>
            <person name="Martin S."/>
            <person name="Wray P."/>
            <person name="Ellington A."/>
            <person name="Matthews N."/>
            <person name="Ellwood M."/>
            <person name="Woodmansey R."/>
            <person name="Clark G."/>
            <person name="Cooper J."/>
            <person name="Cooper J."/>
            <person name="Tromans A."/>
            <person name="Grafham D."/>
            <person name="Skuce C."/>
            <person name="Pandian R."/>
            <person name="Andrews R."/>
            <person name="Harrison E."/>
            <person name="Kimberley A."/>
            <person name="Garnett J."/>
            <person name="Fosker N."/>
            <person name="Hall R."/>
            <person name="Garner P."/>
            <person name="Kelly D."/>
            <person name="Bird C."/>
            <person name="Palmer S."/>
            <person name="Gehring I."/>
            <person name="Berger A."/>
            <person name="Dooley C.M."/>
            <person name="Ersan-Urun Z."/>
            <person name="Eser C."/>
            <person name="Geiger H."/>
            <person name="Geisler M."/>
            <person name="Karotki L."/>
            <person name="Kirn A."/>
            <person name="Konantz J."/>
            <person name="Konantz M."/>
            <person name="Oberlander M."/>
            <person name="Rudolph-Geiger S."/>
            <person name="Teucke M."/>
            <person name="Lanz C."/>
            <person name="Raddatz G."/>
            <person name="Osoegawa K."/>
            <person name="Zhu B."/>
            <person name="Rapp A."/>
            <person name="Widaa S."/>
            <person name="Langford C."/>
            <person name="Yang F."/>
            <person name="Schuster S.C."/>
            <person name="Carter N.P."/>
            <person name="Harrow J."/>
            <person name="Ning Z."/>
            <person name="Herrero J."/>
            <person name="Searle S.M."/>
            <person name="Enright A."/>
            <person name="Geisler R."/>
            <person name="Plasterk R.H."/>
            <person name="Lee C."/>
            <person name="Westerfield M."/>
            <person name="de Jong P.J."/>
            <person name="Zon L.I."/>
            <person name="Postlethwait J.H."/>
            <person name="Nusslein-Volhard C."/>
            <person name="Hubbard T.J."/>
            <person name="Roest Crollius H."/>
            <person name="Rogers J."/>
            <person name="Stemple D.L."/>
        </authorList>
    </citation>
    <scope>NUCLEOTIDE SEQUENCE [LARGE SCALE GENOMIC DNA]</scope>
    <source>
        <strain evidence="3 4">Tuebingen</strain>
    </source>
</reference>
<dbReference type="AGR" id="ZFIN:ZDB-GENE-141216-327"/>
<evidence type="ECO:0000313" key="5">
    <source>
        <dbReference type="RefSeq" id="NP_001373650.1"/>
    </source>
</evidence>
<accession>A0A8N7T8I3</accession>
<sequence>MSTGPQDSSMDQLGLQRRGELVSYQIFPDPEEEQQDQDQDPAEVRNSVARLKERLPSIVVEPSEESEEEVQQWFPRSQTSIEEQEQEQEEELELFQDQCEASGGGQDEHRDVEGVPHFKRSSIPGIEVDYNRLTPPPLLTSSHAAPPCLRS</sequence>
<evidence type="ECO:0000259" key="2">
    <source>
        <dbReference type="Pfam" id="PF15317"/>
    </source>
</evidence>